<dbReference type="InterPro" id="IPR036390">
    <property type="entry name" value="WH_DNA-bd_sf"/>
</dbReference>
<dbReference type="RefSeq" id="WP_197680949.1">
    <property type="nucleotide sequence ID" value="NZ_LT629757.1"/>
</dbReference>
<accession>A0A1H1SJN4</accession>
<evidence type="ECO:0000313" key="2">
    <source>
        <dbReference type="EMBL" id="SDS47559.1"/>
    </source>
</evidence>
<dbReference type="InterPro" id="IPR005149">
    <property type="entry name" value="Tscrpt_reg_PadR_N"/>
</dbReference>
<dbReference type="AlphaFoldDB" id="A0A1H1SJN4"/>
<dbReference type="Gene3D" id="1.10.10.10">
    <property type="entry name" value="Winged helix-like DNA-binding domain superfamily/Winged helix DNA-binding domain"/>
    <property type="match status" value="1"/>
</dbReference>
<dbReference type="SUPFAM" id="SSF46785">
    <property type="entry name" value="Winged helix' DNA-binding domain"/>
    <property type="match status" value="1"/>
</dbReference>
<keyword evidence="3" id="KW-1185">Reference proteome</keyword>
<dbReference type="EMBL" id="LT629757">
    <property type="protein sequence ID" value="SDS47559.1"/>
    <property type="molecule type" value="Genomic_DNA"/>
</dbReference>
<dbReference type="InterPro" id="IPR036388">
    <property type="entry name" value="WH-like_DNA-bd_sf"/>
</dbReference>
<dbReference type="PANTHER" id="PTHR33169">
    <property type="entry name" value="PADR-FAMILY TRANSCRIPTIONAL REGULATOR"/>
    <property type="match status" value="1"/>
</dbReference>
<dbReference type="Pfam" id="PF03551">
    <property type="entry name" value="PadR"/>
    <property type="match status" value="1"/>
</dbReference>
<reference evidence="3" key="1">
    <citation type="submission" date="2016-10" db="EMBL/GenBank/DDBJ databases">
        <authorList>
            <person name="Varghese N."/>
            <person name="Submissions S."/>
        </authorList>
    </citation>
    <scope>NUCLEOTIDE SEQUENCE [LARGE SCALE GENOMIC DNA]</scope>
    <source>
        <strain evidence="3">DSM 22127</strain>
    </source>
</reference>
<feature type="domain" description="Transcription regulator PadR N-terminal" evidence="1">
    <location>
        <begin position="16"/>
        <end position="87"/>
    </location>
</feature>
<dbReference type="Proteomes" id="UP000198859">
    <property type="component" value="Chromosome I"/>
</dbReference>
<dbReference type="STRING" id="642780.SAMN04488570_1960"/>
<dbReference type="InterPro" id="IPR052509">
    <property type="entry name" value="Metal_resp_DNA-bind_regulator"/>
</dbReference>
<sequence length="113" mass="12308">MDLDPQMLKGVLGMLLLRLLDAEEGYGYAVVVRLREAGVVGLAEGTVYPALTRLEAAGHLSSRLVRSSSGPARKYYRTTPAGREALATREASWQLLRDAVERVGTRPDQEVPA</sequence>
<organism evidence="2 3">
    <name type="scientific">Nocardioides scoriae</name>
    <dbReference type="NCBI Taxonomy" id="642780"/>
    <lineage>
        <taxon>Bacteria</taxon>
        <taxon>Bacillati</taxon>
        <taxon>Actinomycetota</taxon>
        <taxon>Actinomycetes</taxon>
        <taxon>Propionibacteriales</taxon>
        <taxon>Nocardioidaceae</taxon>
        <taxon>Nocardioides</taxon>
    </lineage>
</organism>
<dbReference type="PANTHER" id="PTHR33169:SF14">
    <property type="entry name" value="TRANSCRIPTIONAL REGULATOR RV3488"/>
    <property type="match status" value="1"/>
</dbReference>
<evidence type="ECO:0000313" key="3">
    <source>
        <dbReference type="Proteomes" id="UP000198859"/>
    </source>
</evidence>
<name>A0A1H1SJN4_9ACTN</name>
<evidence type="ECO:0000259" key="1">
    <source>
        <dbReference type="Pfam" id="PF03551"/>
    </source>
</evidence>
<gene>
    <name evidence="2" type="ORF">SAMN04488570_1960</name>
</gene>
<protein>
    <submittedName>
        <fullName evidence="2">Transcriptional regulator, PadR family</fullName>
    </submittedName>
</protein>
<proteinExistence type="predicted"/>